<organism evidence="1 2">
    <name type="scientific">Cetraspora pellucida</name>
    <dbReference type="NCBI Taxonomy" id="1433469"/>
    <lineage>
        <taxon>Eukaryota</taxon>
        <taxon>Fungi</taxon>
        <taxon>Fungi incertae sedis</taxon>
        <taxon>Mucoromycota</taxon>
        <taxon>Glomeromycotina</taxon>
        <taxon>Glomeromycetes</taxon>
        <taxon>Diversisporales</taxon>
        <taxon>Gigasporaceae</taxon>
        <taxon>Cetraspora</taxon>
    </lineage>
</organism>
<protein>
    <submittedName>
        <fullName evidence="1">19617_t:CDS:1</fullName>
    </submittedName>
</protein>
<evidence type="ECO:0000313" key="1">
    <source>
        <dbReference type="EMBL" id="CAG8632669.1"/>
    </source>
</evidence>
<dbReference type="Proteomes" id="UP000789759">
    <property type="component" value="Unassembled WGS sequence"/>
</dbReference>
<accession>A0A9N9DBY4</accession>
<evidence type="ECO:0000313" key="2">
    <source>
        <dbReference type="Proteomes" id="UP000789759"/>
    </source>
</evidence>
<gene>
    <name evidence="1" type="ORF">CPELLU_LOCUS8466</name>
</gene>
<reference evidence="1" key="1">
    <citation type="submission" date="2021-06" db="EMBL/GenBank/DDBJ databases">
        <authorList>
            <person name="Kallberg Y."/>
            <person name="Tangrot J."/>
            <person name="Rosling A."/>
        </authorList>
    </citation>
    <scope>NUCLEOTIDE SEQUENCE</scope>
    <source>
        <strain evidence="1">FL966</strain>
    </source>
</reference>
<name>A0A9N9DBY4_9GLOM</name>
<feature type="non-terminal residue" evidence="1">
    <location>
        <position position="209"/>
    </location>
</feature>
<keyword evidence="2" id="KW-1185">Reference proteome</keyword>
<dbReference type="AlphaFoldDB" id="A0A9N9DBY4"/>
<proteinExistence type="predicted"/>
<sequence>KQQKSILLKKLNDVLAVPETKLSEIKISEQITEKGCSSRLSNYQLHSTVYNDNKRLKILLNPRISTDDVDQIYNPKSNSNCGFHALAIAITENEKNCYLVKLAINNQLNKHMKIYKDWLGYNINLLKQILEFQELPYPSLLWFLSPDCAQLATNTFSVSIAIFNEKDEQCTMFFLLESVPIHGRNPIILHFINGNHIVYVNMKNYAKVN</sequence>
<comment type="caution">
    <text evidence="1">The sequence shown here is derived from an EMBL/GenBank/DDBJ whole genome shotgun (WGS) entry which is preliminary data.</text>
</comment>
<dbReference type="EMBL" id="CAJVQA010006029">
    <property type="protein sequence ID" value="CAG8632669.1"/>
    <property type="molecule type" value="Genomic_DNA"/>
</dbReference>
<dbReference type="CDD" id="cd22744">
    <property type="entry name" value="OTU"/>
    <property type="match status" value="1"/>
</dbReference>
<dbReference type="OrthoDB" id="2379842at2759"/>